<dbReference type="Gene3D" id="1.20.1560.10">
    <property type="entry name" value="ABC transporter type 1, transmembrane domain"/>
    <property type="match status" value="1"/>
</dbReference>
<evidence type="ECO:0000256" key="5">
    <source>
        <dbReference type="ARBA" id="ARBA00022692"/>
    </source>
</evidence>
<dbReference type="PROSITE" id="PS00211">
    <property type="entry name" value="ABC_TRANSPORTER_1"/>
    <property type="match status" value="1"/>
</dbReference>
<keyword evidence="9 11" id="KW-0472">Membrane</keyword>
<dbReference type="PROSITE" id="PS50893">
    <property type="entry name" value="ABC_TRANSPORTER_2"/>
    <property type="match status" value="1"/>
</dbReference>
<dbReference type="Gene3D" id="3.40.50.300">
    <property type="entry name" value="P-loop containing nucleotide triphosphate hydrolases"/>
    <property type="match status" value="1"/>
</dbReference>
<dbReference type="AlphaFoldDB" id="A0A448HJZ4"/>
<dbReference type="RefSeq" id="WP_126383541.1">
    <property type="nucleotide sequence ID" value="NZ_LR134350.1"/>
</dbReference>
<gene>
    <name evidence="14" type="primary">irtB_2</name>
    <name evidence="14" type="ORF">NCTC11636_02487</name>
</gene>
<evidence type="ECO:0000313" key="15">
    <source>
        <dbReference type="Proteomes" id="UP000266895"/>
    </source>
</evidence>
<keyword evidence="14" id="KW-0378">Hydrolase</keyword>
<feature type="transmembrane region" description="Helical" evidence="11">
    <location>
        <begin position="50"/>
        <end position="72"/>
    </location>
</feature>
<evidence type="ECO:0000256" key="2">
    <source>
        <dbReference type="ARBA" id="ARBA00022448"/>
    </source>
</evidence>
<evidence type="ECO:0000256" key="11">
    <source>
        <dbReference type="SAM" id="Phobius"/>
    </source>
</evidence>
<dbReference type="InterPro" id="IPR003593">
    <property type="entry name" value="AAA+_ATPase"/>
</dbReference>
<dbReference type="InterPro" id="IPR017871">
    <property type="entry name" value="ABC_transporter-like_CS"/>
</dbReference>
<keyword evidence="6" id="KW-0547">Nucleotide-binding</keyword>
<keyword evidence="7 14" id="KW-0067">ATP-binding</keyword>
<sequence length="577" mass="61416">MITRFAHHLGPGSHLRGLVATHLLAGLLQGMALGMLIPFLRALLSGEEPVGWLVAIGVTAGLSALIGALATVRGYEIASYDVCGRLIRMVGDKVQHLPLGWFDASSVGRVTTATSTDVHVLSHLPSMVLPQIASTTGAATGVAVMALAHEPIMGVAMVITVPLCAWCLRWLRRCVVQEFEAHEAAQARLSSRMLEFARLQAVLRSTGSCRDGWEPLETELDEEHRASARAMTAKGPATTVFHLSVEAAMIVAVGAGLSQLLGGHLDAAAFAALALMAVRFAEPVGMLAMYVDPLHEADVALSSIGEILDAPILPEPEEDAGAPTAPYDVVLNQVSFGYSPGAPVLRDVSLRLPAGSVTALVGPSGSGKSTLLRLVARFWDVDAGEVSLGGVDVRRIPTAELMDAVSIVFQDVYLFDTTIEENVRIGRPGATDEEVRVAARRAGLEEVVDRLPAGWDTRVGEAGGALSGGERQRVALARAFLKDAPILLLDEVTSALDGANEAAVTRAMEELSRGRTVLVIAHRLTTIRGADRIVVLTDGRVEAVGSHEELYATAGTYRRFWEDQTAVDRWRLVRAGR</sequence>
<dbReference type="PANTHER" id="PTHR24221:SF654">
    <property type="entry name" value="ATP-BINDING CASSETTE SUB-FAMILY B MEMBER 6"/>
    <property type="match status" value="1"/>
</dbReference>
<dbReference type="InterPro" id="IPR003439">
    <property type="entry name" value="ABC_transporter-like_ATP-bd"/>
</dbReference>
<evidence type="ECO:0000256" key="6">
    <source>
        <dbReference type="ARBA" id="ARBA00022741"/>
    </source>
</evidence>
<dbReference type="SUPFAM" id="SSF90123">
    <property type="entry name" value="ABC transporter transmembrane region"/>
    <property type="match status" value="1"/>
</dbReference>
<evidence type="ECO:0000256" key="4">
    <source>
        <dbReference type="ARBA" id="ARBA00022519"/>
    </source>
</evidence>
<feature type="domain" description="ABC transporter" evidence="12">
    <location>
        <begin position="329"/>
        <end position="563"/>
    </location>
</feature>
<dbReference type="InterPro" id="IPR011527">
    <property type="entry name" value="ABC1_TM_dom"/>
</dbReference>
<dbReference type="EMBL" id="LR134350">
    <property type="protein sequence ID" value="VEG30013.1"/>
    <property type="molecule type" value="Genomic_DNA"/>
</dbReference>
<protein>
    <submittedName>
        <fullName evidence="14">Iron import ATP-binding/permease protein IrtB</fullName>
        <ecNumber evidence="14">3.6.3.-</ecNumber>
    </submittedName>
</protein>
<keyword evidence="4" id="KW-0997">Cell inner membrane</keyword>
<evidence type="ECO:0000259" key="12">
    <source>
        <dbReference type="PROSITE" id="PS50893"/>
    </source>
</evidence>
<dbReference type="GO" id="GO:0140359">
    <property type="term" value="F:ABC-type transporter activity"/>
    <property type="evidence" value="ECO:0007669"/>
    <property type="project" value="InterPro"/>
</dbReference>
<dbReference type="InterPro" id="IPR039421">
    <property type="entry name" value="Type_1_exporter"/>
</dbReference>
<organism evidence="14 15">
    <name type="scientific">Actinomyces howellii</name>
    <dbReference type="NCBI Taxonomy" id="52771"/>
    <lineage>
        <taxon>Bacteria</taxon>
        <taxon>Bacillati</taxon>
        <taxon>Actinomycetota</taxon>
        <taxon>Actinomycetes</taxon>
        <taxon>Actinomycetales</taxon>
        <taxon>Actinomycetaceae</taxon>
        <taxon>Actinomyces</taxon>
    </lineage>
</organism>
<dbReference type="EC" id="3.6.3.-" evidence="14"/>
<reference evidence="14 15" key="1">
    <citation type="submission" date="2018-12" db="EMBL/GenBank/DDBJ databases">
        <authorList>
            <consortium name="Pathogen Informatics"/>
        </authorList>
    </citation>
    <scope>NUCLEOTIDE SEQUENCE [LARGE SCALE GENOMIC DNA]</scope>
    <source>
        <strain evidence="14 15">NCTC11636</strain>
    </source>
</reference>
<dbReference type="InterPro" id="IPR027417">
    <property type="entry name" value="P-loop_NTPase"/>
</dbReference>
<dbReference type="Proteomes" id="UP000266895">
    <property type="component" value="Chromosome"/>
</dbReference>
<comment type="similarity">
    <text evidence="10">Belongs to the ABC transporter superfamily. Siderophore-Fe(3+) uptake transporter (SIUT) (TC 3.A.1.21) family.</text>
</comment>
<evidence type="ECO:0000259" key="13">
    <source>
        <dbReference type="PROSITE" id="PS50929"/>
    </source>
</evidence>
<keyword evidence="3" id="KW-1003">Cell membrane</keyword>
<dbReference type="Pfam" id="PF00664">
    <property type="entry name" value="ABC_membrane"/>
    <property type="match status" value="1"/>
</dbReference>
<comment type="subcellular location">
    <subcellularLocation>
        <location evidence="1">Cell inner membrane</location>
        <topology evidence="1">Multi-pass membrane protein</topology>
    </subcellularLocation>
</comment>
<dbReference type="GO" id="GO:0005886">
    <property type="term" value="C:plasma membrane"/>
    <property type="evidence" value="ECO:0007669"/>
    <property type="project" value="UniProtKB-SubCell"/>
</dbReference>
<dbReference type="InterPro" id="IPR036640">
    <property type="entry name" value="ABC1_TM_sf"/>
</dbReference>
<dbReference type="SMART" id="SM00382">
    <property type="entry name" value="AAA"/>
    <property type="match status" value="1"/>
</dbReference>
<evidence type="ECO:0000256" key="3">
    <source>
        <dbReference type="ARBA" id="ARBA00022475"/>
    </source>
</evidence>
<evidence type="ECO:0000256" key="8">
    <source>
        <dbReference type="ARBA" id="ARBA00022989"/>
    </source>
</evidence>
<dbReference type="FunFam" id="3.40.50.300:FF:000221">
    <property type="entry name" value="Multidrug ABC transporter ATP-binding protein"/>
    <property type="match status" value="1"/>
</dbReference>
<proteinExistence type="inferred from homology"/>
<evidence type="ECO:0000313" key="14">
    <source>
        <dbReference type="EMBL" id="VEG30013.1"/>
    </source>
</evidence>
<dbReference type="OrthoDB" id="9806127at2"/>
<feature type="transmembrane region" description="Helical" evidence="11">
    <location>
        <begin position="21"/>
        <end position="44"/>
    </location>
</feature>
<feature type="domain" description="ABC transmembrane type-1" evidence="13">
    <location>
        <begin position="24"/>
        <end position="296"/>
    </location>
</feature>
<keyword evidence="5 11" id="KW-0812">Transmembrane</keyword>
<dbReference type="GO" id="GO:0005524">
    <property type="term" value="F:ATP binding"/>
    <property type="evidence" value="ECO:0007669"/>
    <property type="project" value="UniProtKB-KW"/>
</dbReference>
<dbReference type="Pfam" id="PF00005">
    <property type="entry name" value="ABC_tran"/>
    <property type="match status" value="1"/>
</dbReference>
<evidence type="ECO:0000256" key="9">
    <source>
        <dbReference type="ARBA" id="ARBA00023136"/>
    </source>
</evidence>
<keyword evidence="15" id="KW-1185">Reference proteome</keyword>
<dbReference type="PANTHER" id="PTHR24221">
    <property type="entry name" value="ATP-BINDING CASSETTE SUB-FAMILY B"/>
    <property type="match status" value="1"/>
</dbReference>
<accession>A0A448HJZ4</accession>
<keyword evidence="2" id="KW-0813">Transport</keyword>
<evidence type="ECO:0000256" key="1">
    <source>
        <dbReference type="ARBA" id="ARBA00004429"/>
    </source>
</evidence>
<dbReference type="KEGG" id="ahw:NCTC11636_02487"/>
<keyword evidence="8 11" id="KW-1133">Transmembrane helix</keyword>
<evidence type="ECO:0000256" key="7">
    <source>
        <dbReference type="ARBA" id="ARBA00022840"/>
    </source>
</evidence>
<name>A0A448HJZ4_9ACTO</name>
<dbReference type="SUPFAM" id="SSF52540">
    <property type="entry name" value="P-loop containing nucleoside triphosphate hydrolases"/>
    <property type="match status" value="1"/>
</dbReference>
<dbReference type="PROSITE" id="PS50929">
    <property type="entry name" value="ABC_TM1F"/>
    <property type="match status" value="1"/>
</dbReference>
<evidence type="ECO:0000256" key="10">
    <source>
        <dbReference type="ARBA" id="ARBA00023455"/>
    </source>
</evidence>
<dbReference type="GO" id="GO:0016887">
    <property type="term" value="F:ATP hydrolysis activity"/>
    <property type="evidence" value="ECO:0007669"/>
    <property type="project" value="InterPro"/>
</dbReference>
<dbReference type="GO" id="GO:0034040">
    <property type="term" value="F:ATPase-coupled lipid transmembrane transporter activity"/>
    <property type="evidence" value="ECO:0007669"/>
    <property type="project" value="TreeGrafter"/>
</dbReference>